<dbReference type="EMBL" id="RCHS01000826">
    <property type="protein sequence ID" value="RMX56667.1"/>
    <property type="molecule type" value="Genomic_DNA"/>
</dbReference>
<dbReference type="AlphaFoldDB" id="A0A3M6USW2"/>
<keyword evidence="2" id="KW-1185">Reference proteome</keyword>
<comment type="caution">
    <text evidence="1">The sequence shown here is derived from an EMBL/GenBank/DDBJ whole genome shotgun (WGS) entry which is preliminary data.</text>
</comment>
<gene>
    <name evidence="1" type="ORF">pdam_00002345</name>
</gene>
<organism evidence="1 2">
    <name type="scientific">Pocillopora damicornis</name>
    <name type="common">Cauliflower coral</name>
    <name type="synonym">Millepora damicornis</name>
    <dbReference type="NCBI Taxonomy" id="46731"/>
    <lineage>
        <taxon>Eukaryota</taxon>
        <taxon>Metazoa</taxon>
        <taxon>Cnidaria</taxon>
        <taxon>Anthozoa</taxon>
        <taxon>Hexacorallia</taxon>
        <taxon>Scleractinia</taxon>
        <taxon>Astrocoeniina</taxon>
        <taxon>Pocilloporidae</taxon>
        <taxon>Pocillopora</taxon>
    </lineage>
</organism>
<reference evidence="1 2" key="1">
    <citation type="journal article" date="2018" name="Sci. Rep.">
        <title>Comparative analysis of the Pocillopora damicornis genome highlights role of immune system in coral evolution.</title>
        <authorList>
            <person name="Cunning R."/>
            <person name="Bay R.A."/>
            <person name="Gillette P."/>
            <person name="Baker A.C."/>
            <person name="Traylor-Knowles N."/>
        </authorList>
    </citation>
    <scope>NUCLEOTIDE SEQUENCE [LARGE SCALE GENOMIC DNA]</scope>
    <source>
        <strain evidence="1">RSMAS</strain>
        <tissue evidence="1">Whole animal</tissue>
    </source>
</reference>
<accession>A0A3M6USW2</accession>
<proteinExistence type="predicted"/>
<evidence type="ECO:0000313" key="1">
    <source>
        <dbReference type="EMBL" id="RMX56667.1"/>
    </source>
</evidence>
<dbReference type="Proteomes" id="UP000275408">
    <property type="component" value="Unassembled WGS sequence"/>
</dbReference>
<evidence type="ECO:0000313" key="2">
    <source>
        <dbReference type="Proteomes" id="UP000275408"/>
    </source>
</evidence>
<protein>
    <submittedName>
        <fullName evidence="1">Uncharacterized protein</fullName>
    </submittedName>
</protein>
<sequence>CLALDDPQSVERGIVKCLYNLAKHLKTKPSVISGEKKHLSSVFFAAAYNIKAYGPFSSLTQRLGLTKCDLKTP</sequence>
<feature type="non-terminal residue" evidence="1">
    <location>
        <position position="1"/>
    </location>
</feature>
<name>A0A3M6USW2_POCDA</name>